<gene>
    <name evidence="11" type="ORF">EVOR1521_LOCUS8296</name>
</gene>
<dbReference type="PROSITE" id="PS50918">
    <property type="entry name" value="WWE"/>
    <property type="match status" value="1"/>
</dbReference>
<keyword evidence="2 7" id="KW-0812">Transmembrane</keyword>
<feature type="transmembrane region" description="Helical" evidence="7">
    <location>
        <begin position="379"/>
        <end position="402"/>
    </location>
</feature>
<feature type="transmembrane region" description="Helical" evidence="7">
    <location>
        <begin position="243"/>
        <end position="260"/>
    </location>
</feature>
<dbReference type="Gene3D" id="1.20.120.350">
    <property type="entry name" value="Voltage-gated potassium channels. Chain C"/>
    <property type="match status" value="1"/>
</dbReference>
<evidence type="ECO:0000313" key="11">
    <source>
        <dbReference type="EMBL" id="CAJ1380327.1"/>
    </source>
</evidence>
<keyword evidence="4 7" id="KW-1133">Transmembrane helix</keyword>
<dbReference type="Pfam" id="PF02825">
    <property type="entry name" value="WWE"/>
    <property type="match status" value="1"/>
</dbReference>
<dbReference type="Gene3D" id="1.10.238.10">
    <property type="entry name" value="EF-hand"/>
    <property type="match status" value="1"/>
</dbReference>
<name>A0AA36MQG1_9DINO</name>
<evidence type="ECO:0000256" key="3">
    <source>
        <dbReference type="ARBA" id="ARBA00022837"/>
    </source>
</evidence>
<keyword evidence="12" id="KW-1185">Reference proteome</keyword>
<comment type="caution">
    <text evidence="11">The sequence shown here is derived from an EMBL/GenBank/DDBJ whole genome shotgun (WGS) entry which is preliminary data.</text>
</comment>
<dbReference type="GO" id="GO:0001518">
    <property type="term" value="C:voltage-gated sodium channel complex"/>
    <property type="evidence" value="ECO:0007669"/>
    <property type="project" value="TreeGrafter"/>
</dbReference>
<evidence type="ECO:0000256" key="1">
    <source>
        <dbReference type="ARBA" id="ARBA00004141"/>
    </source>
</evidence>
<dbReference type="PANTHER" id="PTHR10037">
    <property type="entry name" value="VOLTAGE-GATED CATION CHANNEL CALCIUM AND SODIUM"/>
    <property type="match status" value="1"/>
</dbReference>
<dbReference type="SUPFAM" id="SSF49562">
    <property type="entry name" value="C2 domain (Calcium/lipid-binding domain, CaLB)"/>
    <property type="match status" value="1"/>
</dbReference>
<keyword evidence="3" id="KW-0106">Calcium</keyword>
<dbReference type="GO" id="GO:0005509">
    <property type="term" value="F:calcium ion binding"/>
    <property type="evidence" value="ECO:0007669"/>
    <property type="project" value="InterPro"/>
</dbReference>
<organism evidence="11 12">
    <name type="scientific">Effrenium voratum</name>
    <dbReference type="NCBI Taxonomy" id="2562239"/>
    <lineage>
        <taxon>Eukaryota</taxon>
        <taxon>Sar</taxon>
        <taxon>Alveolata</taxon>
        <taxon>Dinophyceae</taxon>
        <taxon>Suessiales</taxon>
        <taxon>Symbiodiniaceae</taxon>
        <taxon>Effrenium</taxon>
    </lineage>
</organism>
<dbReference type="PANTHER" id="PTHR10037:SF62">
    <property type="entry name" value="SODIUM CHANNEL PROTEIN 60E"/>
    <property type="match status" value="1"/>
</dbReference>
<dbReference type="SUPFAM" id="SSF47473">
    <property type="entry name" value="EF-hand"/>
    <property type="match status" value="1"/>
</dbReference>
<reference evidence="11" key="1">
    <citation type="submission" date="2023-08" db="EMBL/GenBank/DDBJ databases">
        <authorList>
            <person name="Chen Y."/>
            <person name="Shah S."/>
            <person name="Dougan E. K."/>
            <person name="Thang M."/>
            <person name="Chan C."/>
        </authorList>
    </citation>
    <scope>NUCLEOTIDE SEQUENCE</scope>
</reference>
<dbReference type="PROSITE" id="PS50004">
    <property type="entry name" value="C2"/>
    <property type="match status" value="1"/>
</dbReference>
<dbReference type="PROSITE" id="PS00018">
    <property type="entry name" value="EF_HAND_1"/>
    <property type="match status" value="1"/>
</dbReference>
<dbReference type="InterPro" id="IPR005821">
    <property type="entry name" value="Ion_trans_dom"/>
</dbReference>
<dbReference type="InterPro" id="IPR027359">
    <property type="entry name" value="Volt_channel_dom_sf"/>
</dbReference>
<evidence type="ECO:0000256" key="7">
    <source>
        <dbReference type="SAM" id="Phobius"/>
    </source>
</evidence>
<dbReference type="InterPro" id="IPR000008">
    <property type="entry name" value="C2_dom"/>
</dbReference>
<dbReference type="SMART" id="SM00239">
    <property type="entry name" value="C2"/>
    <property type="match status" value="1"/>
</dbReference>
<dbReference type="InterPro" id="IPR035892">
    <property type="entry name" value="C2_domain_sf"/>
</dbReference>
<evidence type="ECO:0000256" key="2">
    <source>
        <dbReference type="ARBA" id="ARBA00022692"/>
    </source>
</evidence>
<evidence type="ECO:0000256" key="5">
    <source>
        <dbReference type="ARBA" id="ARBA00023136"/>
    </source>
</evidence>
<protein>
    <submittedName>
        <fullName evidence="11">Uncharacterized protein</fullName>
    </submittedName>
</protein>
<comment type="subcellular location">
    <subcellularLocation>
        <location evidence="1">Membrane</location>
        <topology evidence="1">Multi-pass membrane protein</topology>
    </subcellularLocation>
</comment>
<dbReference type="Pfam" id="PF00168">
    <property type="entry name" value="C2"/>
    <property type="match status" value="1"/>
</dbReference>
<accession>A0AA36MQG1</accession>
<dbReference type="CDD" id="cd00030">
    <property type="entry name" value="C2"/>
    <property type="match status" value="1"/>
</dbReference>
<feature type="domain" description="C2" evidence="8">
    <location>
        <begin position="596"/>
        <end position="721"/>
    </location>
</feature>
<keyword evidence="5 7" id="KW-0472">Membrane</keyword>
<evidence type="ECO:0000259" key="10">
    <source>
        <dbReference type="PROSITE" id="PS50918"/>
    </source>
</evidence>
<evidence type="ECO:0000256" key="4">
    <source>
        <dbReference type="ARBA" id="ARBA00022989"/>
    </source>
</evidence>
<feature type="domain" description="EF-hand" evidence="9">
    <location>
        <begin position="494"/>
        <end position="529"/>
    </location>
</feature>
<dbReference type="Pfam" id="PF00520">
    <property type="entry name" value="Ion_trans"/>
    <property type="match status" value="1"/>
</dbReference>
<dbReference type="SUPFAM" id="SSF81324">
    <property type="entry name" value="Voltage-gated potassium channels"/>
    <property type="match status" value="1"/>
</dbReference>
<evidence type="ECO:0000256" key="6">
    <source>
        <dbReference type="SAM" id="MobiDB-lite"/>
    </source>
</evidence>
<sequence>MSVVLPLDKDEPSMLVSSPPGTMEHEATPTATKTLSADEEHHTKHVHIPFDEGEAPKPADTPPSCARVTSDKEISPTSHQKSYFGSWTRGDWLSFASQHSDGTNGAAFPDVNWQWEHKTGWRDYTKKVSTKIEIAWRSGETKVRVQTGKKGAVPMEIFFEDMLQHDPVTGNTRNVQRAGPWSKWQGAKRFVGGVGRALETGKRRKERFADYQKRREQHHQEIEVPEEVLHGTGCCAAMATSPVFFSCSSLMVILYTVWLGVDADFNDAPTLTSAEPIFQIVENVFCVFFTLELLIRFCAFSRRKNCMKDAWFIFDSSLAALMIGEVWILPIIFAFAPELSHQIQGFTVLRSLRLARLARLTSLLRAFPEAMMLLKGIYAAVRGVLTTLCLLMVVLFIFGLIFKSQAAEHPVISERFFSTLSHSMWSLLMYATLLDGPAEVYLEIEKHLGRIMALVFLLCIAISAWTVLNMLIGILCEVINKVSDTEKEEAQIRWLKRHLQDIFECYDANQDQHIGKREFRLLLANLEFREVLLRFGTDIQVLEDVVMAEYGTRDGSMSFADLVSFVLRLKGGNGAQVTDIADLRKCVRMLEHRLEAAGALEEKGTGAPAPPSVESIKVHILRARGLRNADVVPLTGKSDVYCKCVVLGKPNTGIATSVVKDNLSPAWNEEFVMADYQAGEHLRFQLFDQDMPVVKEDDFLGSAVLESGRFCPQGFEGELRLTGAGKGIEAYLEVKVTVKLMPESEDPQTSVSQTSINSLDSGGATSAALAMILARLDDVTANQDKLVGHLKRVEERLDIVEVAVTRTASPDLRMFDR</sequence>
<evidence type="ECO:0000259" key="8">
    <source>
        <dbReference type="PROSITE" id="PS50004"/>
    </source>
</evidence>
<feature type="transmembrane region" description="Helical" evidence="7">
    <location>
        <begin position="454"/>
        <end position="475"/>
    </location>
</feature>
<evidence type="ECO:0000259" key="9">
    <source>
        <dbReference type="PROSITE" id="PS50222"/>
    </source>
</evidence>
<feature type="region of interest" description="Disordered" evidence="6">
    <location>
        <begin position="1"/>
        <end position="81"/>
    </location>
</feature>
<dbReference type="PROSITE" id="PS50222">
    <property type="entry name" value="EF_HAND_2"/>
    <property type="match status" value="1"/>
</dbReference>
<dbReference type="SUPFAM" id="SSF117839">
    <property type="entry name" value="WWE domain"/>
    <property type="match status" value="1"/>
</dbReference>
<dbReference type="InterPro" id="IPR004170">
    <property type="entry name" value="WWE_dom"/>
</dbReference>
<dbReference type="InterPro" id="IPR002048">
    <property type="entry name" value="EF_hand_dom"/>
</dbReference>
<dbReference type="Gene3D" id="3.30.720.50">
    <property type="match status" value="1"/>
</dbReference>
<evidence type="ECO:0000313" key="12">
    <source>
        <dbReference type="Proteomes" id="UP001178507"/>
    </source>
</evidence>
<dbReference type="Proteomes" id="UP001178507">
    <property type="component" value="Unassembled WGS sequence"/>
</dbReference>
<proteinExistence type="predicted"/>
<dbReference type="InterPro" id="IPR037197">
    <property type="entry name" value="WWE_dom_sf"/>
</dbReference>
<dbReference type="InterPro" id="IPR018247">
    <property type="entry name" value="EF_Hand_1_Ca_BS"/>
</dbReference>
<feature type="domain" description="WWE" evidence="10">
    <location>
        <begin position="98"/>
        <end position="177"/>
    </location>
</feature>
<dbReference type="Gene3D" id="2.60.40.150">
    <property type="entry name" value="C2 domain"/>
    <property type="match status" value="1"/>
</dbReference>
<dbReference type="EMBL" id="CAUJNA010000702">
    <property type="protein sequence ID" value="CAJ1380327.1"/>
    <property type="molecule type" value="Genomic_DNA"/>
</dbReference>
<dbReference type="AlphaFoldDB" id="A0AA36MQG1"/>
<dbReference type="InterPro" id="IPR011992">
    <property type="entry name" value="EF-hand-dom_pair"/>
</dbReference>
<dbReference type="Gene3D" id="1.10.287.70">
    <property type="match status" value="1"/>
</dbReference>
<feature type="compositionally biased region" description="Basic and acidic residues" evidence="6">
    <location>
        <begin position="36"/>
        <end position="57"/>
    </location>
</feature>
<dbReference type="GO" id="GO:0005248">
    <property type="term" value="F:voltage-gated sodium channel activity"/>
    <property type="evidence" value="ECO:0007669"/>
    <property type="project" value="TreeGrafter"/>
</dbReference>
<feature type="transmembrane region" description="Helical" evidence="7">
    <location>
        <begin position="280"/>
        <end position="299"/>
    </location>
</feature>
<feature type="transmembrane region" description="Helical" evidence="7">
    <location>
        <begin position="311"/>
        <end position="336"/>
    </location>
</feature>
<dbReference type="InterPro" id="IPR043203">
    <property type="entry name" value="VGCC_Ca_Na"/>
</dbReference>